<organism evidence="1 2">
    <name type="scientific">Marasmius tenuissimus</name>
    <dbReference type="NCBI Taxonomy" id="585030"/>
    <lineage>
        <taxon>Eukaryota</taxon>
        <taxon>Fungi</taxon>
        <taxon>Dikarya</taxon>
        <taxon>Basidiomycota</taxon>
        <taxon>Agaricomycotina</taxon>
        <taxon>Agaricomycetes</taxon>
        <taxon>Agaricomycetidae</taxon>
        <taxon>Agaricales</taxon>
        <taxon>Marasmiineae</taxon>
        <taxon>Marasmiaceae</taxon>
        <taxon>Marasmius</taxon>
    </lineage>
</organism>
<gene>
    <name evidence="1" type="ORF">AAF712_016406</name>
</gene>
<dbReference type="Proteomes" id="UP001437256">
    <property type="component" value="Unassembled WGS sequence"/>
</dbReference>
<dbReference type="EMBL" id="JBBXMP010000773">
    <property type="protein sequence ID" value="KAL0056976.1"/>
    <property type="molecule type" value="Genomic_DNA"/>
</dbReference>
<keyword evidence="2" id="KW-1185">Reference proteome</keyword>
<evidence type="ECO:0000313" key="2">
    <source>
        <dbReference type="Proteomes" id="UP001437256"/>
    </source>
</evidence>
<proteinExistence type="predicted"/>
<sequence length="193" mass="21680">MDSSRILSCFQAIYKAIHPPFEKAIILPARHSKCARQLDELCTGNQEAYFTLFLQFYILCGQADPFLWDTVARLDPLQDFLYLSPETHETTFRDILDTQTSQSIAEISVLSISTALIPGAPRAWVDVVFNALPILTPREAVPVRMFFYNTAEAIRRMAHRPAPPLSDADSSPNFSGLELSPYNASLNFSTESF</sequence>
<accession>A0ABR2Z5T8</accession>
<protein>
    <submittedName>
        <fullName evidence="1">Uncharacterized protein</fullName>
    </submittedName>
</protein>
<evidence type="ECO:0000313" key="1">
    <source>
        <dbReference type="EMBL" id="KAL0056976.1"/>
    </source>
</evidence>
<reference evidence="1 2" key="1">
    <citation type="submission" date="2024-05" db="EMBL/GenBank/DDBJ databases">
        <title>A draft genome resource for the thread blight pathogen Marasmius tenuissimus strain MS-2.</title>
        <authorList>
            <person name="Yulfo-Soto G.E."/>
            <person name="Baruah I.K."/>
            <person name="Amoako-Attah I."/>
            <person name="Bukari Y."/>
            <person name="Meinhardt L.W."/>
            <person name="Bailey B.A."/>
            <person name="Cohen S.P."/>
        </authorList>
    </citation>
    <scope>NUCLEOTIDE SEQUENCE [LARGE SCALE GENOMIC DNA]</scope>
    <source>
        <strain evidence="1 2">MS-2</strain>
    </source>
</reference>
<name>A0ABR2Z5T8_9AGAR</name>
<comment type="caution">
    <text evidence="1">The sequence shown here is derived from an EMBL/GenBank/DDBJ whole genome shotgun (WGS) entry which is preliminary data.</text>
</comment>